<keyword evidence="2" id="KW-0540">Nuclease</keyword>
<dbReference type="SUPFAM" id="SSF54786">
    <property type="entry name" value="YcfA/nrd intein domain"/>
    <property type="match status" value="1"/>
</dbReference>
<protein>
    <submittedName>
        <fullName evidence="7">Unannotated protein</fullName>
    </submittedName>
</protein>
<dbReference type="GO" id="GO:0004519">
    <property type="term" value="F:endonuclease activity"/>
    <property type="evidence" value="ECO:0007669"/>
    <property type="project" value="UniProtKB-KW"/>
</dbReference>
<evidence type="ECO:0000256" key="6">
    <source>
        <dbReference type="ARBA" id="ARBA00023016"/>
    </source>
</evidence>
<evidence type="ECO:0000256" key="1">
    <source>
        <dbReference type="ARBA" id="ARBA00022649"/>
    </source>
</evidence>
<organism evidence="7">
    <name type="scientific">freshwater metagenome</name>
    <dbReference type="NCBI Taxonomy" id="449393"/>
    <lineage>
        <taxon>unclassified sequences</taxon>
        <taxon>metagenomes</taxon>
        <taxon>ecological metagenomes</taxon>
    </lineage>
</organism>
<dbReference type="InterPro" id="IPR038570">
    <property type="entry name" value="HicA_sf"/>
</dbReference>
<dbReference type="GO" id="GO:0003729">
    <property type="term" value="F:mRNA binding"/>
    <property type="evidence" value="ECO:0007669"/>
    <property type="project" value="InterPro"/>
</dbReference>
<dbReference type="InterPro" id="IPR012933">
    <property type="entry name" value="HicA_mRNA_interferase"/>
</dbReference>
<dbReference type="GO" id="GO:0016787">
    <property type="term" value="F:hydrolase activity"/>
    <property type="evidence" value="ECO:0007669"/>
    <property type="project" value="UniProtKB-KW"/>
</dbReference>
<dbReference type="Gene3D" id="3.30.920.30">
    <property type="entry name" value="Hypothetical protein"/>
    <property type="match status" value="1"/>
</dbReference>
<sequence length="83" mass="9077">MVDPRFPSMKAKQLRRVIDRLGYVRARKGSGSHQTLKAPGRPTIVWAHHDGATLAPGLVHAVLCKQIGLDVEEALALLSKKGR</sequence>
<keyword evidence="5" id="KW-0694">RNA-binding</keyword>
<dbReference type="AlphaFoldDB" id="A0A6J7FFZ5"/>
<keyword evidence="1" id="KW-1277">Toxin-antitoxin system</keyword>
<proteinExistence type="predicted"/>
<accession>A0A6J7FFZ5</accession>
<keyword evidence="3" id="KW-0255">Endonuclease</keyword>
<name>A0A6J7FFZ5_9ZZZZ</name>
<dbReference type="EMBL" id="CAFBMK010000003">
    <property type="protein sequence ID" value="CAB4892405.1"/>
    <property type="molecule type" value="Genomic_DNA"/>
</dbReference>
<evidence type="ECO:0000256" key="5">
    <source>
        <dbReference type="ARBA" id="ARBA00022884"/>
    </source>
</evidence>
<reference evidence="7" key="1">
    <citation type="submission" date="2020-05" db="EMBL/GenBank/DDBJ databases">
        <authorList>
            <person name="Chiriac C."/>
            <person name="Salcher M."/>
            <person name="Ghai R."/>
            <person name="Kavagutti S V."/>
        </authorList>
    </citation>
    <scope>NUCLEOTIDE SEQUENCE</scope>
</reference>
<gene>
    <name evidence="7" type="ORF">UFOPK3564_00093</name>
</gene>
<dbReference type="Pfam" id="PF07927">
    <property type="entry name" value="HicA_toxin"/>
    <property type="match status" value="1"/>
</dbReference>
<keyword evidence="4" id="KW-0378">Hydrolase</keyword>
<keyword evidence="6" id="KW-0346">Stress response</keyword>
<evidence type="ECO:0000313" key="7">
    <source>
        <dbReference type="EMBL" id="CAB4892405.1"/>
    </source>
</evidence>
<evidence type="ECO:0000256" key="2">
    <source>
        <dbReference type="ARBA" id="ARBA00022722"/>
    </source>
</evidence>
<evidence type="ECO:0000256" key="4">
    <source>
        <dbReference type="ARBA" id="ARBA00022801"/>
    </source>
</evidence>
<evidence type="ECO:0000256" key="3">
    <source>
        <dbReference type="ARBA" id="ARBA00022759"/>
    </source>
</evidence>